<feature type="transmembrane region" description="Helical" evidence="1">
    <location>
        <begin position="342"/>
        <end position="360"/>
    </location>
</feature>
<keyword evidence="1" id="KW-0406">Ion transport</keyword>
<dbReference type="Pfam" id="PF03616">
    <property type="entry name" value="Glt_symporter"/>
    <property type="match status" value="1"/>
</dbReference>
<keyword evidence="1" id="KW-0813">Transport</keyword>
<gene>
    <name evidence="3" type="primary">gltS</name>
    <name evidence="3" type="ORF">KQI82_00355</name>
</gene>
<keyword evidence="4" id="KW-1185">Reference proteome</keyword>
<dbReference type="Proteomes" id="UP000787672">
    <property type="component" value="Unassembled WGS sequence"/>
</dbReference>
<dbReference type="HAMAP" id="MF_02062">
    <property type="entry name" value="GltS"/>
    <property type="match status" value="1"/>
</dbReference>
<dbReference type="InterPro" id="IPR004445">
    <property type="entry name" value="GltS"/>
</dbReference>
<keyword evidence="1" id="KW-0915">Sodium</keyword>
<feature type="transmembrane region" description="Helical" evidence="1">
    <location>
        <begin position="32"/>
        <end position="51"/>
    </location>
</feature>
<keyword evidence="1" id="KW-0472">Membrane</keyword>
<protein>
    <recommendedName>
        <fullName evidence="1 2">Sodium/glutamate symporter</fullName>
    </recommendedName>
</protein>
<sequence>MLTVELNLFQGLAIAALVYTLGSFLIRKVPLLGKYCIPAPVVGGLIYALLHLLLRGTGVLEVVFDPTLQDFFMTIFFTSVGFTASFRLLKRGGKQVFIFLGIAIVMVVLQNLLGVGLATVFDLDSRLGLCMGSIPMVGGHGTAGSMGDMLDKMGVMGAKTVAIASATYGLLSGSMLGGPLARRRIAQNDLHSTGEDIESAGDLPEVEGVGVDTRHAALTSTQKFTSAAIFLGIASGVGTLISGFLDQFMTFPPYIGAMLAAAILRNIWDATGGYMPHEEISITGSVCLSLFLSFALMGLRLWELAELALPMIVILLAQTVLMAIYAYFVVFNLLGRDYESSVMTTAFCGFGMGATANAMANMQAVTDKYGPAPQAYFVVPLVGSLFIDFFNASIITIFLNLLG</sequence>
<evidence type="ECO:0000256" key="1">
    <source>
        <dbReference type="HAMAP-Rule" id="MF_02062"/>
    </source>
</evidence>
<keyword evidence="1" id="KW-1003">Cell membrane</keyword>
<keyword evidence="1" id="KW-0769">Symport</keyword>
<organism evidence="3 4">
    <name type="scientific">Dysosmobacter acutus</name>
    <dbReference type="NCBI Taxonomy" id="2841504"/>
    <lineage>
        <taxon>Bacteria</taxon>
        <taxon>Bacillati</taxon>
        <taxon>Bacillota</taxon>
        <taxon>Clostridia</taxon>
        <taxon>Eubacteriales</taxon>
        <taxon>Oscillospiraceae</taxon>
        <taxon>Dysosmobacter</taxon>
    </lineage>
</organism>
<accession>A0ABS6F540</accession>
<dbReference type="NCBIfam" id="TIGR00210">
    <property type="entry name" value="gltS"/>
    <property type="match status" value="1"/>
</dbReference>
<feature type="transmembrane region" description="Helical" evidence="1">
    <location>
        <begin position="96"/>
        <end position="121"/>
    </location>
</feature>
<feature type="transmembrane region" description="Helical" evidence="1">
    <location>
        <begin position="224"/>
        <end position="245"/>
    </location>
</feature>
<feature type="transmembrane region" description="Helical" evidence="1">
    <location>
        <begin position="251"/>
        <end position="268"/>
    </location>
</feature>
<proteinExistence type="inferred from homology"/>
<name>A0ABS6F540_9FIRM</name>
<feature type="transmembrane region" description="Helical" evidence="1">
    <location>
        <begin position="71"/>
        <end position="89"/>
    </location>
</feature>
<keyword evidence="1" id="KW-0812">Transmembrane</keyword>
<evidence type="ECO:0000313" key="3">
    <source>
        <dbReference type="EMBL" id="MBU5625386.1"/>
    </source>
</evidence>
<feature type="transmembrane region" description="Helical" evidence="1">
    <location>
        <begin position="156"/>
        <end position="177"/>
    </location>
</feature>
<comment type="function">
    <text evidence="1">Catalyzes the sodium-dependent transport of glutamate.</text>
</comment>
<keyword evidence="1" id="KW-0029">Amino-acid transport</keyword>
<feature type="transmembrane region" description="Helical" evidence="1">
    <location>
        <begin position="308"/>
        <end position="330"/>
    </location>
</feature>
<keyword evidence="1" id="KW-1133">Transmembrane helix</keyword>
<feature type="transmembrane region" description="Helical" evidence="1">
    <location>
        <begin position="280"/>
        <end position="302"/>
    </location>
</feature>
<evidence type="ECO:0000256" key="2">
    <source>
        <dbReference type="NCBIfam" id="TIGR00210"/>
    </source>
</evidence>
<dbReference type="PANTHER" id="PTHR36178:SF1">
    <property type="entry name" value="SODIUM_GLUTAMATE SYMPORTER"/>
    <property type="match status" value="1"/>
</dbReference>
<evidence type="ECO:0000313" key="4">
    <source>
        <dbReference type="Proteomes" id="UP000787672"/>
    </source>
</evidence>
<keyword evidence="1" id="KW-0739">Sodium transport</keyword>
<dbReference type="PANTHER" id="PTHR36178">
    <property type="entry name" value="SLR0625 PROTEIN"/>
    <property type="match status" value="1"/>
</dbReference>
<reference evidence="3 4" key="1">
    <citation type="submission" date="2021-06" db="EMBL/GenBank/DDBJ databases">
        <authorList>
            <person name="Sun Q."/>
            <person name="Li D."/>
        </authorList>
    </citation>
    <scope>NUCLEOTIDE SEQUENCE [LARGE SCALE GENOMIC DNA]</scope>
    <source>
        <strain evidence="3 4">MSJ-2</strain>
    </source>
</reference>
<comment type="subcellular location">
    <subcellularLocation>
        <location evidence="1">Cell membrane</location>
        <topology evidence="1">Multi-pass membrane protein</topology>
    </subcellularLocation>
</comment>
<dbReference type="RefSeq" id="WP_216557124.1">
    <property type="nucleotide sequence ID" value="NZ_JAHLQN010000001.1"/>
</dbReference>
<feature type="transmembrane region" description="Helical" evidence="1">
    <location>
        <begin position="375"/>
        <end position="402"/>
    </location>
</feature>
<feature type="transmembrane region" description="Helical" evidence="1">
    <location>
        <begin position="6"/>
        <end position="25"/>
    </location>
</feature>
<dbReference type="EMBL" id="JAHLQN010000001">
    <property type="protein sequence ID" value="MBU5625386.1"/>
    <property type="molecule type" value="Genomic_DNA"/>
</dbReference>
<comment type="caution">
    <text evidence="3">The sequence shown here is derived from an EMBL/GenBank/DDBJ whole genome shotgun (WGS) entry which is preliminary data.</text>
</comment>
<comment type="similarity">
    <text evidence="1">Belongs to the glutamate:Na(+) symporter (ESS) (TC 2.A.27) family.</text>
</comment>